<gene>
    <name evidence="13" type="ORF">B5M09_013206</name>
</gene>
<evidence type="ECO:0000256" key="1">
    <source>
        <dbReference type="ARBA" id="ARBA00005150"/>
    </source>
</evidence>
<dbReference type="EC" id="6.3.2.17" evidence="3"/>
<organism evidence="13 14">
    <name type="scientific">Aphanomyces astaci</name>
    <name type="common">Crayfish plague agent</name>
    <dbReference type="NCBI Taxonomy" id="112090"/>
    <lineage>
        <taxon>Eukaryota</taxon>
        <taxon>Sar</taxon>
        <taxon>Stramenopiles</taxon>
        <taxon>Oomycota</taxon>
        <taxon>Saprolegniomycetes</taxon>
        <taxon>Saprolegniales</taxon>
        <taxon>Verrucalvaceae</taxon>
        <taxon>Aphanomyces</taxon>
    </lineage>
</organism>
<dbReference type="VEuPathDB" id="FungiDB:H257_00583"/>
<dbReference type="GO" id="GO:0005739">
    <property type="term" value="C:mitochondrion"/>
    <property type="evidence" value="ECO:0007669"/>
    <property type="project" value="TreeGrafter"/>
</dbReference>
<dbReference type="SUPFAM" id="SSF53623">
    <property type="entry name" value="MurD-like peptide ligases, catalytic domain"/>
    <property type="match status" value="1"/>
</dbReference>
<dbReference type="InterPro" id="IPR036565">
    <property type="entry name" value="Mur-like_cat_sf"/>
</dbReference>
<evidence type="ECO:0000256" key="4">
    <source>
        <dbReference type="ARBA" id="ARBA00022563"/>
    </source>
</evidence>
<comment type="catalytic activity">
    <reaction evidence="12">
        <text>(6S)-5,6,7,8-tetrahydrofolyl-(gamma-L-Glu)(n) + L-glutamate + ATP = (6S)-5,6,7,8-tetrahydrofolyl-(gamma-L-Glu)(n+1) + ADP + phosphate + H(+)</text>
        <dbReference type="Rhea" id="RHEA:10580"/>
        <dbReference type="Rhea" id="RHEA-COMP:14738"/>
        <dbReference type="Rhea" id="RHEA-COMP:14740"/>
        <dbReference type="ChEBI" id="CHEBI:15378"/>
        <dbReference type="ChEBI" id="CHEBI:29985"/>
        <dbReference type="ChEBI" id="CHEBI:30616"/>
        <dbReference type="ChEBI" id="CHEBI:43474"/>
        <dbReference type="ChEBI" id="CHEBI:141005"/>
        <dbReference type="ChEBI" id="CHEBI:456216"/>
        <dbReference type="EC" id="6.3.2.17"/>
    </reaction>
</comment>
<dbReference type="AlphaFoldDB" id="A0A425DKC4"/>
<keyword evidence="9" id="KW-0460">Magnesium</keyword>
<evidence type="ECO:0000256" key="6">
    <source>
        <dbReference type="ARBA" id="ARBA00022723"/>
    </source>
</evidence>
<dbReference type="GO" id="GO:0046872">
    <property type="term" value="F:metal ion binding"/>
    <property type="evidence" value="ECO:0007669"/>
    <property type="project" value="UniProtKB-KW"/>
</dbReference>
<comment type="caution">
    <text evidence="13">The sequence shown here is derived from an EMBL/GenBank/DDBJ whole genome shotgun (WGS) entry which is preliminary data.</text>
</comment>
<dbReference type="GO" id="GO:0006730">
    <property type="term" value="P:one-carbon metabolic process"/>
    <property type="evidence" value="ECO:0007669"/>
    <property type="project" value="UniProtKB-KW"/>
</dbReference>
<dbReference type="Gene3D" id="3.90.190.20">
    <property type="entry name" value="Mur ligase, C-terminal domain"/>
    <property type="match status" value="1"/>
</dbReference>
<evidence type="ECO:0000256" key="8">
    <source>
        <dbReference type="ARBA" id="ARBA00022840"/>
    </source>
</evidence>
<dbReference type="InterPro" id="IPR036615">
    <property type="entry name" value="Mur_ligase_C_dom_sf"/>
</dbReference>
<keyword evidence="8" id="KW-0067">ATP-binding</keyword>
<name>A0A425DKC4_APHAT</name>
<keyword evidence="7" id="KW-0547">Nucleotide-binding</keyword>
<sequence>MKWDCPKRQDDFRRGWARSSIFEDPRRIEDAVPKGRDVRTEVACGAVVRREEVALSTSPPSRQEFDLPGMSMDDMFSCPDDSNLLSYSPALAVDTTSTPLDVAILEVGLGGRLDATNVIEKPVVCGIAALDYDHTRILGGTLTKIAREKAGIIKAGVPVFTITQASEAAEVLVACAATEQSPLTVVPSLDTCYYDLIPDVLAMALSMHGTFRRQFVHLLHRPSIGQYQQVNAGLAVALASTWLAAKADTPMPPLPDAITPTVLKGLQGTTWIGRAQRVVDPQSGAIFHLDGVHTPLSVACCVTWFKSSVADDLSPPTTLFFNCHHERDIVVLFQPLVGTRFDRVVFCATGTGRASICWVRTYLLDMSNG</sequence>
<dbReference type="PANTHER" id="PTHR11136:SF5">
    <property type="entry name" value="FOLYLPOLYGLUTAMATE SYNTHASE, MITOCHONDRIAL"/>
    <property type="match status" value="1"/>
</dbReference>
<dbReference type="GO" id="GO:0005829">
    <property type="term" value="C:cytosol"/>
    <property type="evidence" value="ECO:0007669"/>
    <property type="project" value="TreeGrafter"/>
</dbReference>
<evidence type="ECO:0000256" key="10">
    <source>
        <dbReference type="ARBA" id="ARBA00030592"/>
    </source>
</evidence>
<comment type="similarity">
    <text evidence="2">Belongs to the folylpolyglutamate synthase family.</text>
</comment>
<dbReference type="EMBL" id="MZMZ02001214">
    <property type="protein sequence ID" value="RQM29690.1"/>
    <property type="molecule type" value="Genomic_DNA"/>
</dbReference>
<evidence type="ECO:0000256" key="11">
    <source>
        <dbReference type="ARBA" id="ARBA00030876"/>
    </source>
</evidence>
<dbReference type="VEuPathDB" id="FungiDB:H257_00582"/>
<evidence type="ECO:0000256" key="3">
    <source>
        <dbReference type="ARBA" id="ARBA00013025"/>
    </source>
</evidence>
<dbReference type="InterPro" id="IPR001645">
    <property type="entry name" value="Folylpolyglutamate_synth"/>
</dbReference>
<dbReference type="GO" id="GO:0004326">
    <property type="term" value="F:tetrahydrofolylpolyglutamate synthase activity"/>
    <property type="evidence" value="ECO:0007669"/>
    <property type="project" value="UniProtKB-EC"/>
</dbReference>
<protein>
    <recommendedName>
        <fullName evidence="3">tetrahydrofolate synthase</fullName>
        <ecNumber evidence="3">6.3.2.17</ecNumber>
    </recommendedName>
    <alternativeName>
        <fullName evidence="11">Folylpoly-gamma-glutamate synthetase</fullName>
    </alternativeName>
    <alternativeName>
        <fullName evidence="10">Tetrahydrofolylpolyglutamate synthase</fullName>
    </alternativeName>
</protein>
<evidence type="ECO:0000256" key="9">
    <source>
        <dbReference type="ARBA" id="ARBA00022842"/>
    </source>
</evidence>
<evidence type="ECO:0000313" key="14">
    <source>
        <dbReference type="Proteomes" id="UP000284702"/>
    </source>
</evidence>
<accession>A0A425DKC4</accession>
<dbReference type="GO" id="GO:0005524">
    <property type="term" value="F:ATP binding"/>
    <property type="evidence" value="ECO:0007669"/>
    <property type="project" value="UniProtKB-KW"/>
</dbReference>
<keyword evidence="6" id="KW-0479">Metal-binding</keyword>
<dbReference type="PROSITE" id="PS01012">
    <property type="entry name" value="FOLYLPOLYGLU_SYNT_2"/>
    <property type="match status" value="1"/>
</dbReference>
<dbReference type="UniPathway" id="UPA00850"/>
<comment type="pathway">
    <text evidence="1">Cofactor biosynthesis; tetrahydrofolylpolyglutamate biosynthesis.</text>
</comment>
<keyword evidence="5" id="KW-0436">Ligase</keyword>
<dbReference type="PANTHER" id="PTHR11136">
    <property type="entry name" value="FOLYLPOLYGLUTAMATE SYNTHASE-RELATED"/>
    <property type="match status" value="1"/>
</dbReference>
<evidence type="ECO:0000256" key="2">
    <source>
        <dbReference type="ARBA" id="ARBA00008276"/>
    </source>
</evidence>
<proteinExistence type="inferred from homology"/>
<keyword evidence="14" id="KW-1185">Reference proteome</keyword>
<evidence type="ECO:0000256" key="12">
    <source>
        <dbReference type="ARBA" id="ARBA00047493"/>
    </source>
</evidence>
<keyword evidence="4" id="KW-0554">One-carbon metabolism</keyword>
<evidence type="ECO:0000256" key="7">
    <source>
        <dbReference type="ARBA" id="ARBA00022741"/>
    </source>
</evidence>
<dbReference type="InterPro" id="IPR018109">
    <property type="entry name" value="Folylpolyglutamate_synth_CS"/>
</dbReference>
<dbReference type="NCBIfam" id="TIGR01499">
    <property type="entry name" value="folC"/>
    <property type="match status" value="1"/>
</dbReference>
<reference evidence="13" key="1">
    <citation type="submission" date="2018-07" db="EMBL/GenBank/DDBJ databases">
        <title>Annotation of Aphanomyces astaci genome assembly.</title>
        <authorList>
            <person name="Studholme D.J."/>
        </authorList>
    </citation>
    <scope>NUCLEOTIDE SEQUENCE [LARGE SCALE GENOMIC DNA]</scope>
    <source>
        <strain evidence="13">Pc</strain>
    </source>
</reference>
<dbReference type="Proteomes" id="UP000284702">
    <property type="component" value="Unassembled WGS sequence"/>
</dbReference>
<evidence type="ECO:0000313" key="13">
    <source>
        <dbReference type="EMBL" id="RQM29690.1"/>
    </source>
</evidence>
<dbReference type="Gene3D" id="3.40.1190.10">
    <property type="entry name" value="Mur-like, catalytic domain"/>
    <property type="match status" value="1"/>
</dbReference>
<evidence type="ECO:0000256" key="5">
    <source>
        <dbReference type="ARBA" id="ARBA00022598"/>
    </source>
</evidence>
<dbReference type="SUPFAM" id="SSF53244">
    <property type="entry name" value="MurD-like peptide ligases, peptide-binding domain"/>
    <property type="match status" value="1"/>
</dbReference>